<dbReference type="Proteomes" id="UP000007881">
    <property type="component" value="Chromosome"/>
</dbReference>
<dbReference type="RefSeq" id="WP_014435927.1">
    <property type="nucleotide sequence ID" value="NC_017080.1"/>
</dbReference>
<dbReference type="KEGG" id="phm:PSMK_05480"/>
<gene>
    <name evidence="3" type="ordered locus">PSMK_05480</name>
</gene>
<organism evidence="3 4">
    <name type="scientific">Phycisphaera mikurensis (strain NBRC 102666 / KCTC 22515 / FYK2301M01)</name>
    <dbReference type="NCBI Taxonomy" id="1142394"/>
    <lineage>
        <taxon>Bacteria</taxon>
        <taxon>Pseudomonadati</taxon>
        <taxon>Planctomycetota</taxon>
        <taxon>Phycisphaerae</taxon>
        <taxon>Phycisphaerales</taxon>
        <taxon>Phycisphaeraceae</taxon>
        <taxon>Phycisphaera</taxon>
    </lineage>
</organism>
<keyword evidence="4" id="KW-1185">Reference proteome</keyword>
<reference evidence="3 4" key="1">
    <citation type="submission" date="2012-02" db="EMBL/GenBank/DDBJ databases">
        <title>Complete genome sequence of Phycisphaera mikurensis NBRC 102666.</title>
        <authorList>
            <person name="Ankai A."/>
            <person name="Hosoyama A."/>
            <person name="Terui Y."/>
            <person name="Sekine M."/>
            <person name="Fukai R."/>
            <person name="Kato Y."/>
            <person name="Nakamura S."/>
            <person name="Yamada-Narita S."/>
            <person name="Kawakoshi A."/>
            <person name="Fukunaga Y."/>
            <person name="Yamazaki S."/>
            <person name="Fujita N."/>
        </authorList>
    </citation>
    <scope>NUCLEOTIDE SEQUENCE [LARGE SCALE GENOMIC DNA]</scope>
    <source>
        <strain evidence="4">NBRC 102666 / KCTC 22515 / FYK2301M01</strain>
    </source>
</reference>
<dbReference type="AlphaFoldDB" id="I0IBR9"/>
<proteinExistence type="predicted"/>
<dbReference type="STRING" id="1142394.PSMK_05480"/>
<evidence type="ECO:0000256" key="1">
    <source>
        <dbReference type="SAM" id="MobiDB-lite"/>
    </source>
</evidence>
<evidence type="ECO:0000313" key="3">
    <source>
        <dbReference type="EMBL" id="BAM02707.1"/>
    </source>
</evidence>
<feature type="transmembrane region" description="Helical" evidence="2">
    <location>
        <begin position="145"/>
        <end position="165"/>
    </location>
</feature>
<keyword evidence="2" id="KW-0472">Membrane</keyword>
<dbReference type="OrthoDB" id="292412at2"/>
<keyword evidence="2" id="KW-1133">Transmembrane helix</keyword>
<accession>I0IBR9</accession>
<dbReference type="EMBL" id="AP012338">
    <property type="protein sequence ID" value="BAM02707.1"/>
    <property type="molecule type" value="Genomic_DNA"/>
</dbReference>
<evidence type="ECO:0000313" key="4">
    <source>
        <dbReference type="Proteomes" id="UP000007881"/>
    </source>
</evidence>
<sequence>MSTFARFPSIPPASPASPAAADPSPAGPGRPAPARLRLVGRHDAAPGPAAALPPERVSEATDPRWVLATRTAALLEGPVLVPENRRRLLAVGAAVGLSPFDTALVIAMVQDQARRGVPLPHCPAAAEPQLRHVPRPRGRKVPWRTVAIGSLLALAAEAALAVWWFTG</sequence>
<evidence type="ECO:0000256" key="2">
    <source>
        <dbReference type="SAM" id="Phobius"/>
    </source>
</evidence>
<protein>
    <submittedName>
        <fullName evidence="3">Uncharacterized protein</fullName>
    </submittedName>
</protein>
<dbReference type="HOGENOM" id="CLU_1593039_0_0_0"/>
<name>I0IBR9_PHYMF</name>
<feature type="region of interest" description="Disordered" evidence="1">
    <location>
        <begin position="1"/>
        <end position="34"/>
    </location>
</feature>
<keyword evidence="2" id="KW-0812">Transmembrane</keyword>